<protein>
    <submittedName>
        <fullName evidence="1">Uncharacterized protein</fullName>
    </submittedName>
</protein>
<reference evidence="1 2" key="1">
    <citation type="submission" date="2011-01" db="EMBL/GenBank/DDBJ databases">
        <authorList>
            <person name="Muzny D."/>
            <person name="Qin X."/>
            <person name="Buhay C."/>
            <person name="Dugan-Rocha S."/>
            <person name="Ding Y."/>
            <person name="Chen G."/>
            <person name="Hawes A."/>
            <person name="Holder M."/>
            <person name="Jhangiani S."/>
            <person name="Johnson A."/>
            <person name="Khan Z."/>
            <person name="Li Z."/>
            <person name="Liu W."/>
            <person name="Liu X."/>
            <person name="Perez L."/>
            <person name="Shen H."/>
            <person name="Wang Q."/>
            <person name="Watt J."/>
            <person name="Xi L."/>
            <person name="Xin Y."/>
            <person name="Zhou J."/>
            <person name="Deng J."/>
            <person name="Jiang H."/>
            <person name="Liu Y."/>
            <person name="Qu J."/>
            <person name="Song X.-Z."/>
            <person name="Zhang L."/>
            <person name="Villasana D."/>
            <person name="Johnson A."/>
            <person name="Liu J."/>
            <person name="Liyanage D."/>
            <person name="Lorensuhewa L."/>
            <person name="Robinson T."/>
            <person name="Song A."/>
            <person name="Song B.-B."/>
            <person name="Dinh H."/>
            <person name="Thornton R."/>
            <person name="Coyle M."/>
            <person name="Francisco L."/>
            <person name="Jackson L."/>
            <person name="Javaid M."/>
            <person name="Korchina V."/>
            <person name="Kovar C."/>
            <person name="Mata R."/>
            <person name="Mathew T."/>
            <person name="Ngo R."/>
            <person name="Nguyen L."/>
            <person name="Nguyen N."/>
            <person name="Okwuonu G."/>
            <person name="Ongeri F."/>
            <person name="Pham C."/>
            <person name="Simmons D."/>
            <person name="Wilczek-Boney K."/>
            <person name="Hale W."/>
            <person name="Jakkamsetti A."/>
            <person name="Pham P."/>
            <person name="Ruth R."/>
            <person name="San Lucas F."/>
            <person name="Warren J."/>
            <person name="Zhang J."/>
            <person name="Zhao Z."/>
            <person name="Zhou C."/>
            <person name="Zhu D."/>
            <person name="Lee S."/>
            <person name="Bess C."/>
            <person name="Blankenburg K."/>
            <person name="Forbes L."/>
            <person name="Fu Q."/>
            <person name="Gubbala S."/>
            <person name="Hirani K."/>
            <person name="Jayaseelan J.C."/>
            <person name="Lara F."/>
            <person name="Munidasa M."/>
            <person name="Palculict T."/>
            <person name="Patil S."/>
            <person name="Pu L.-L."/>
            <person name="Saada N."/>
            <person name="Tang L."/>
            <person name="Weissenberger G."/>
            <person name="Zhu Y."/>
            <person name="Hemphill L."/>
            <person name="Shang Y."/>
            <person name="Youmans B."/>
            <person name="Ayvaz T."/>
            <person name="Ross M."/>
            <person name="Santibanez J."/>
            <person name="Aqrawi P."/>
            <person name="Gross S."/>
            <person name="Joshi V."/>
            <person name="Fowler G."/>
            <person name="Nazareth L."/>
            <person name="Reid J."/>
            <person name="Worley K."/>
            <person name="Petrosino J."/>
            <person name="Highlander S."/>
            <person name="Gibbs R."/>
        </authorList>
    </citation>
    <scope>NUCLEOTIDE SEQUENCE [LARGE SCALE GENOMIC DNA]</scope>
    <source>
        <strain evidence="1 2">ATCC 25644</strain>
    </source>
</reference>
<dbReference type="HOGENOM" id="CLU_2130336_0_0_9"/>
<name>E7FPF6_9LACO</name>
<proteinExistence type="predicted"/>
<organism evidence="1 2">
    <name type="scientific">Ligilactobacillus ruminis ATCC 25644</name>
    <dbReference type="NCBI Taxonomy" id="525362"/>
    <lineage>
        <taxon>Bacteria</taxon>
        <taxon>Bacillati</taxon>
        <taxon>Bacillota</taxon>
        <taxon>Bacilli</taxon>
        <taxon>Lactobacillales</taxon>
        <taxon>Lactobacillaceae</taxon>
        <taxon>Ligilactobacillus</taxon>
    </lineage>
</organism>
<comment type="caution">
    <text evidence="1">The sequence shown here is derived from an EMBL/GenBank/DDBJ whole genome shotgun (WGS) entry which is preliminary data.</text>
</comment>
<sequence length="113" mass="12426">MPNRGGLIETDSVRHFFDIMETDLFFLYGSFCQMQCCASPARSAREVGITGKTAVLEIARKTSLKTKKDFCGNHCRKSPMRSIDDGGPAALHNASDQARCNPATLYPASKNDH</sequence>
<accession>E7FPF6</accession>
<dbReference type="Proteomes" id="UP000004099">
    <property type="component" value="Unassembled WGS sequence"/>
</dbReference>
<dbReference type="AlphaFoldDB" id="E7FPF6"/>
<evidence type="ECO:0000313" key="1">
    <source>
        <dbReference type="EMBL" id="EFZ35071.1"/>
    </source>
</evidence>
<evidence type="ECO:0000313" key="2">
    <source>
        <dbReference type="Proteomes" id="UP000004099"/>
    </source>
</evidence>
<gene>
    <name evidence="1" type="ORF">HMPREF0542_10783</name>
</gene>
<dbReference type="EMBL" id="ACGS02000028">
    <property type="protein sequence ID" value="EFZ35071.1"/>
    <property type="molecule type" value="Genomic_DNA"/>
</dbReference>